<reference evidence="1 2" key="1">
    <citation type="submission" date="2017-01" db="EMBL/GenBank/DDBJ databases">
        <authorList>
            <person name="Mah S.A."/>
            <person name="Swanson W.J."/>
            <person name="Moy G.W."/>
            <person name="Vacquier V.D."/>
        </authorList>
    </citation>
    <scope>NUCLEOTIDE SEQUENCE [LARGE SCALE GENOMIC DNA]</scope>
    <source>
        <strain evidence="1 2">GSMNP</strain>
    </source>
</reference>
<name>A0A1R1XK79_9FUNG</name>
<gene>
    <name evidence="1" type="ORF">AYI70_g7525</name>
</gene>
<sequence>MSDIIEPNSVNDDADNRIREINSNIVKYLELHANLSKLLKEAYMDLSLAKMTKGHDKISPDQYDNRMSARLLVDSTSFENNESNNLTSGFEIVNNGSALLVWSTATNFFKKQQR</sequence>
<dbReference type="AlphaFoldDB" id="A0A1R1XK79"/>
<dbReference type="EMBL" id="LSSN01002800">
    <property type="protein sequence ID" value="OMJ15039.1"/>
    <property type="molecule type" value="Genomic_DNA"/>
</dbReference>
<comment type="caution">
    <text evidence="1">The sequence shown here is derived from an EMBL/GenBank/DDBJ whole genome shotgun (WGS) entry which is preliminary data.</text>
</comment>
<dbReference type="Proteomes" id="UP000187283">
    <property type="component" value="Unassembled WGS sequence"/>
</dbReference>
<accession>A0A1R1XK79</accession>
<proteinExistence type="predicted"/>
<evidence type="ECO:0000313" key="1">
    <source>
        <dbReference type="EMBL" id="OMJ15039.1"/>
    </source>
</evidence>
<protein>
    <submittedName>
        <fullName evidence="1">Uncharacterized protein</fullName>
    </submittedName>
</protein>
<evidence type="ECO:0000313" key="2">
    <source>
        <dbReference type="Proteomes" id="UP000187283"/>
    </source>
</evidence>
<keyword evidence="2" id="KW-1185">Reference proteome</keyword>
<organism evidence="1 2">
    <name type="scientific">Smittium culicis</name>
    <dbReference type="NCBI Taxonomy" id="133412"/>
    <lineage>
        <taxon>Eukaryota</taxon>
        <taxon>Fungi</taxon>
        <taxon>Fungi incertae sedis</taxon>
        <taxon>Zoopagomycota</taxon>
        <taxon>Kickxellomycotina</taxon>
        <taxon>Harpellomycetes</taxon>
        <taxon>Harpellales</taxon>
        <taxon>Legeriomycetaceae</taxon>
        <taxon>Smittium</taxon>
    </lineage>
</organism>